<dbReference type="RefSeq" id="XP_004860172.1">
    <property type="nucleotide sequence ID" value="XM_004860115.2"/>
</dbReference>
<keyword evidence="6 7" id="KW-0788">Thiol protease</keyword>
<feature type="compositionally biased region" description="Basic and acidic residues" evidence="8">
    <location>
        <begin position="622"/>
        <end position="632"/>
    </location>
</feature>
<dbReference type="Pfam" id="PF00443">
    <property type="entry name" value="UCH"/>
    <property type="match status" value="1"/>
</dbReference>
<comment type="similarity">
    <text evidence="2 7">Belongs to the peptidase C19 family.</text>
</comment>
<dbReference type="GO" id="GO:0005634">
    <property type="term" value="C:nucleus"/>
    <property type="evidence" value="ECO:0007669"/>
    <property type="project" value="TreeGrafter"/>
</dbReference>
<comment type="function">
    <text evidence="7">Deubiquitinating enzyme that removes conjugated ubiquitin from specific proteins to regulate different cellular processes.</text>
</comment>
<dbReference type="RefSeq" id="XP_021096275.1">
    <property type="nucleotide sequence ID" value="XM_021240616.1"/>
</dbReference>
<dbReference type="GO" id="GO:0016579">
    <property type="term" value="P:protein deubiquitination"/>
    <property type="evidence" value="ECO:0007669"/>
    <property type="project" value="InterPro"/>
</dbReference>
<dbReference type="InterPro" id="IPR001394">
    <property type="entry name" value="Peptidase_C19_UCH"/>
</dbReference>
<feature type="region of interest" description="Disordered" evidence="8">
    <location>
        <begin position="664"/>
        <end position="726"/>
    </location>
</feature>
<dbReference type="EC" id="3.4.19.12" evidence="7"/>
<dbReference type="GO" id="GO:0005829">
    <property type="term" value="C:cytosol"/>
    <property type="evidence" value="ECO:0007669"/>
    <property type="project" value="TreeGrafter"/>
</dbReference>
<dbReference type="GO" id="GO:0006508">
    <property type="term" value="P:proteolysis"/>
    <property type="evidence" value="ECO:0007669"/>
    <property type="project" value="UniProtKB-KW"/>
</dbReference>
<dbReference type="RefSeq" id="XP_021096273.1">
    <property type="nucleotide sequence ID" value="XM_021240614.1"/>
</dbReference>
<dbReference type="InterPro" id="IPR038093">
    <property type="entry name" value="USP37-like_PH_sf"/>
</dbReference>
<name>A0AAX6RJR6_HETGA</name>
<feature type="region of interest" description="Disordered" evidence="8">
    <location>
        <begin position="105"/>
        <end position="206"/>
    </location>
</feature>
<evidence type="ECO:0000313" key="16">
    <source>
        <dbReference type="RefSeq" id="XP_021096277.1"/>
    </source>
</evidence>
<keyword evidence="10" id="KW-1185">Reference proteome</keyword>
<feature type="compositionally biased region" description="Basic and acidic residues" evidence="8">
    <location>
        <begin position="665"/>
        <end position="675"/>
    </location>
</feature>
<feature type="domain" description="USP" evidence="9">
    <location>
        <begin position="289"/>
        <end position="868"/>
    </location>
</feature>
<sequence>MSSIMVHGYAQIWNKRTGMSEPQGVFIEAVKGRKNFKLLIYLRTGRVKTLKLNNNIKSVILQSYGANLSSLHVTFQNDGFLFVEKLSSTEAKQLKAFLDSVHQNCPEPHMSPDKGEGPSTCTGTQTRKTSLPKVREESGEGCSGTDKNRKRSAHRKKPLATSKSSTLTNEELENQQRKKKRMLPSDSEVNENEKSPIKKNIVREKSNANPLKYKSYTWKKQIKPRKFKSNEKLASLLKANYLEKPSVDDTDLQFLTKSTLRQFQLALKCSEGGSKLGLPRRVYQQTVWQGLPNLGNTCYINAVLQSLCSIPLFVNDVLNQGFPWGRISHDIFSLCVALLLTMKDIFNMRIKEKLLVTIIKAISVVAEIFPMDAQNDAHEFLSYCLGQMKEALQKPNVVLDSENEFQEENSPQQVFAGDSAAGVPDCPVMTNFECELLHSIFCKACGQAIYKTEPSNYLSINLLQGMRRRPLSIQSTFDHFFATEELEYKCENCKHKRSVVVHKFSRLPRVLIIHLKRYCFNEFLSLRKDDQAVTVNKYLDLSSHCKEDTKPPVPLSKNAHIRDLQLLKLFQKLSLTVICSLSSVKSKSKNSVAKRVKAGKKPEPQKSQHFLKGKRRAQQQKDQGKPCMRESESTCLGDGASVEKKQLAISVMNLEDTSLPLSYRYADKPARRPDTEAQFPGVPEHPKLKKSKKSNRFAESDFDSVSQTTEDFSKNKKARVSERSQTVAEPIDHPDGMEIHKGDLQQILPEGFPMPDAQEHRMNLRGCKELNPQKANPGNKDILVKKTESRTQKPGKKADGKGPHTYRLIGIISHLGNSHNSGHYISDVYDFKKQVWFTYNDLLVSRISESLVQKARLCTGYIFFYMHNEIFEELLLRIKTSQSQFKCEPKSRSTKARKRS</sequence>
<proteinExistence type="inferred from homology"/>
<dbReference type="CDD" id="cd13312">
    <property type="entry name" value="PH_USP37_like"/>
    <property type="match status" value="1"/>
</dbReference>
<dbReference type="InterPro" id="IPR018200">
    <property type="entry name" value="USP_CS"/>
</dbReference>
<evidence type="ECO:0000256" key="2">
    <source>
        <dbReference type="ARBA" id="ARBA00009085"/>
    </source>
</evidence>
<feature type="region of interest" description="Disordered" evidence="8">
    <location>
        <begin position="590"/>
        <end position="636"/>
    </location>
</feature>
<feature type="compositionally biased region" description="Basic residues" evidence="8">
    <location>
        <begin position="590"/>
        <end position="599"/>
    </location>
</feature>
<dbReference type="InterPro" id="IPR050164">
    <property type="entry name" value="Peptidase_C19"/>
</dbReference>
<evidence type="ECO:0000313" key="13">
    <source>
        <dbReference type="RefSeq" id="XP_021096274.1"/>
    </source>
</evidence>
<feature type="compositionally biased region" description="Basic and acidic residues" evidence="8">
    <location>
        <begin position="711"/>
        <end position="722"/>
    </location>
</feature>
<evidence type="ECO:0000256" key="6">
    <source>
        <dbReference type="ARBA" id="ARBA00022807"/>
    </source>
</evidence>
<evidence type="ECO:0000313" key="14">
    <source>
        <dbReference type="RefSeq" id="XP_021096275.1"/>
    </source>
</evidence>
<evidence type="ECO:0000256" key="5">
    <source>
        <dbReference type="ARBA" id="ARBA00022801"/>
    </source>
</evidence>
<evidence type="ECO:0000256" key="8">
    <source>
        <dbReference type="SAM" id="MobiDB-lite"/>
    </source>
</evidence>
<dbReference type="GeneID" id="101703537"/>
<dbReference type="InterPro" id="IPR038765">
    <property type="entry name" value="Papain-like_cys_pep_sf"/>
</dbReference>
<evidence type="ECO:0000313" key="11">
    <source>
        <dbReference type="RefSeq" id="XP_004860172.1"/>
    </source>
</evidence>
<dbReference type="Pfam" id="PF16674">
    <property type="entry name" value="UCH_N"/>
    <property type="match status" value="1"/>
</dbReference>
<keyword evidence="3 7" id="KW-0645">Protease</keyword>
<dbReference type="KEGG" id="hgl:101703537"/>
<dbReference type="PANTHER" id="PTHR24006:SF711">
    <property type="entry name" value="UBIQUITIN CARBOXYL-TERMINAL HYDROLASE 29"/>
    <property type="match status" value="1"/>
</dbReference>
<feature type="compositionally biased region" description="Basic and acidic residues" evidence="8">
    <location>
        <begin position="191"/>
        <end position="206"/>
    </location>
</feature>
<dbReference type="Gene3D" id="2.30.29.180">
    <property type="entry name" value="Ubiquitin carboxyl-terminal hydrolase 26/29/37, pleckstrin homology-like domain"/>
    <property type="match status" value="1"/>
</dbReference>
<dbReference type="PROSITE" id="PS00972">
    <property type="entry name" value="USP_1"/>
    <property type="match status" value="1"/>
</dbReference>
<dbReference type="PROSITE" id="PS00973">
    <property type="entry name" value="USP_2"/>
    <property type="match status" value="1"/>
</dbReference>
<dbReference type="RefSeq" id="XP_021096277.1">
    <property type="nucleotide sequence ID" value="XM_021240618.1"/>
</dbReference>
<feature type="compositionally biased region" description="Basic residues" evidence="8">
    <location>
        <begin position="609"/>
        <end position="618"/>
    </location>
</feature>
<dbReference type="PROSITE" id="PS50235">
    <property type="entry name" value="USP_3"/>
    <property type="match status" value="1"/>
</dbReference>
<feature type="compositionally biased region" description="Basic residues" evidence="8">
    <location>
        <begin position="148"/>
        <end position="158"/>
    </location>
</feature>
<evidence type="ECO:0000313" key="12">
    <source>
        <dbReference type="RefSeq" id="XP_021096273.1"/>
    </source>
</evidence>
<dbReference type="GO" id="GO:0004843">
    <property type="term" value="F:cysteine-type deubiquitinase activity"/>
    <property type="evidence" value="ECO:0007669"/>
    <property type="project" value="UniProtKB-UniRule"/>
</dbReference>
<dbReference type="GO" id="GO:0000082">
    <property type="term" value="P:G1/S transition of mitotic cell cycle"/>
    <property type="evidence" value="ECO:0007669"/>
    <property type="project" value="TreeGrafter"/>
</dbReference>
<keyword evidence="4 7" id="KW-0833">Ubl conjugation pathway</keyword>
<reference evidence="11 12" key="1">
    <citation type="submission" date="2025-04" db="UniProtKB">
        <authorList>
            <consortium name="RefSeq"/>
        </authorList>
    </citation>
    <scope>IDENTIFICATION</scope>
</reference>
<organism evidence="10 14">
    <name type="scientific">Heterocephalus glaber</name>
    <name type="common">Naked mole rat</name>
    <dbReference type="NCBI Taxonomy" id="10181"/>
    <lineage>
        <taxon>Eukaryota</taxon>
        <taxon>Metazoa</taxon>
        <taxon>Chordata</taxon>
        <taxon>Craniata</taxon>
        <taxon>Vertebrata</taxon>
        <taxon>Euteleostomi</taxon>
        <taxon>Mammalia</taxon>
        <taxon>Eutheria</taxon>
        <taxon>Euarchontoglires</taxon>
        <taxon>Glires</taxon>
        <taxon>Rodentia</taxon>
        <taxon>Hystricomorpha</taxon>
        <taxon>Bathyergidae</taxon>
        <taxon>Heterocephalus</taxon>
    </lineage>
</organism>
<comment type="catalytic activity">
    <reaction evidence="1 7">
        <text>Thiol-dependent hydrolysis of ester, thioester, amide, peptide and isopeptide bonds formed by the C-terminal Gly of ubiquitin (a 76-residue protein attached to proteins as an intracellular targeting signal).</text>
        <dbReference type="EC" id="3.4.19.12"/>
    </reaction>
</comment>
<protein>
    <recommendedName>
        <fullName evidence="7">Ubiquitin carboxyl-terminal hydrolase</fullName>
        <ecNumber evidence="7">3.4.19.12</ecNumber>
    </recommendedName>
</protein>
<evidence type="ECO:0000256" key="3">
    <source>
        <dbReference type="ARBA" id="ARBA00022670"/>
    </source>
</evidence>
<evidence type="ECO:0000313" key="10">
    <source>
        <dbReference type="Proteomes" id="UP000694906"/>
    </source>
</evidence>
<dbReference type="PANTHER" id="PTHR24006">
    <property type="entry name" value="UBIQUITIN CARBOXYL-TERMINAL HYDROLASE"/>
    <property type="match status" value="1"/>
</dbReference>
<keyword evidence="5 7" id="KW-0378">Hydrolase</keyword>
<dbReference type="Gene3D" id="3.90.70.10">
    <property type="entry name" value="Cysteine proteinases"/>
    <property type="match status" value="2"/>
</dbReference>
<dbReference type="CTD" id="83844"/>
<dbReference type="InterPro" id="IPR032069">
    <property type="entry name" value="USP37-like_PH"/>
</dbReference>
<evidence type="ECO:0000313" key="15">
    <source>
        <dbReference type="RefSeq" id="XP_021096276.1"/>
    </source>
</evidence>
<evidence type="ECO:0000256" key="1">
    <source>
        <dbReference type="ARBA" id="ARBA00000707"/>
    </source>
</evidence>
<dbReference type="Proteomes" id="UP000694906">
    <property type="component" value="Unplaced"/>
</dbReference>
<dbReference type="InterPro" id="IPR028889">
    <property type="entry name" value="USP"/>
</dbReference>
<feature type="compositionally biased region" description="Polar residues" evidence="8">
    <location>
        <begin position="119"/>
        <end position="129"/>
    </location>
</feature>
<gene>
    <name evidence="11 12 13 14 15 16" type="primary">Usp26</name>
</gene>
<accession>A0AAX6RJR6</accession>
<dbReference type="RefSeq" id="XP_021096276.1">
    <property type="nucleotide sequence ID" value="XM_021240617.1"/>
</dbReference>
<evidence type="ECO:0000259" key="9">
    <source>
        <dbReference type="PROSITE" id="PS50235"/>
    </source>
</evidence>
<dbReference type="AlphaFoldDB" id="A0AAX6RJR6"/>
<evidence type="ECO:0000256" key="7">
    <source>
        <dbReference type="RuleBase" id="RU366025"/>
    </source>
</evidence>
<evidence type="ECO:0000256" key="4">
    <source>
        <dbReference type="ARBA" id="ARBA00022786"/>
    </source>
</evidence>
<dbReference type="RefSeq" id="XP_021096274.1">
    <property type="nucleotide sequence ID" value="XM_021240615.1"/>
</dbReference>
<dbReference type="CDD" id="cd02257">
    <property type="entry name" value="Peptidase_C19"/>
    <property type="match status" value="2"/>
</dbReference>
<dbReference type="SUPFAM" id="SSF54001">
    <property type="entry name" value="Cysteine proteinases"/>
    <property type="match status" value="1"/>
</dbReference>